<feature type="domain" description="Ketoreductase" evidence="5">
    <location>
        <begin position="5"/>
        <end position="184"/>
    </location>
</feature>
<reference evidence="6 7" key="1">
    <citation type="submission" date="2023-07" db="EMBL/GenBank/DDBJ databases">
        <title>Sorghum-associated microbial communities from plants grown in Nebraska, USA.</title>
        <authorList>
            <person name="Schachtman D."/>
        </authorList>
    </citation>
    <scope>NUCLEOTIDE SEQUENCE [LARGE SCALE GENOMIC DNA]</scope>
    <source>
        <strain evidence="6 7">DS1307</strain>
    </source>
</reference>
<dbReference type="InterPro" id="IPR002347">
    <property type="entry name" value="SDR_fam"/>
</dbReference>
<dbReference type="NCBIfam" id="NF005495">
    <property type="entry name" value="PRK07109.1"/>
    <property type="match status" value="1"/>
</dbReference>
<evidence type="ECO:0000256" key="1">
    <source>
        <dbReference type="ARBA" id="ARBA00006484"/>
    </source>
</evidence>
<dbReference type="PRINTS" id="PR00081">
    <property type="entry name" value="GDHRDH"/>
</dbReference>
<dbReference type="InterPro" id="IPR036291">
    <property type="entry name" value="NAD(P)-bd_dom_sf"/>
</dbReference>
<dbReference type="Pfam" id="PF00106">
    <property type="entry name" value="adh_short"/>
    <property type="match status" value="1"/>
</dbReference>
<protein>
    <submittedName>
        <fullName evidence="6">NAD(P)-dependent dehydrogenase (Short-subunit alcohol dehydrogenase family)</fullName>
    </submittedName>
</protein>
<feature type="region of interest" description="Disordered" evidence="4">
    <location>
        <begin position="260"/>
        <end position="286"/>
    </location>
</feature>
<comment type="caution">
    <text evidence="6">The sequence shown here is derived from an EMBL/GenBank/DDBJ whole genome shotgun (WGS) entry which is preliminary data.</text>
</comment>
<dbReference type="RefSeq" id="WP_306836875.1">
    <property type="nucleotide sequence ID" value="NZ_JAUSRF010000011.1"/>
</dbReference>
<dbReference type="Gene3D" id="3.40.50.720">
    <property type="entry name" value="NAD(P)-binding Rossmann-like Domain"/>
    <property type="match status" value="1"/>
</dbReference>
<dbReference type="InterPro" id="IPR020904">
    <property type="entry name" value="Sc_DH/Rdtase_CS"/>
</dbReference>
<gene>
    <name evidence="6" type="ORF">J2T09_003496</name>
</gene>
<evidence type="ECO:0000313" key="6">
    <source>
        <dbReference type="EMBL" id="MDP9838724.1"/>
    </source>
</evidence>
<dbReference type="InterPro" id="IPR057326">
    <property type="entry name" value="KR_dom"/>
</dbReference>
<keyword evidence="2" id="KW-0560">Oxidoreductase</keyword>
<proteinExistence type="inferred from homology"/>
<name>A0ABT9PW60_9HYPH</name>
<sequence length="334" mass="35797">MDLPNTMVVTGASSGIGLAIAQRFANAGWNVAIIARDPDRLEQARKSLEPSGADVLAISADASDNEAIDARQVAALFGRIDVWVNNAMSTIVAPAAEIKPEEYARITATTYLSQVYGTLAAFNHMRERGRGTIVQVSSGLAIRAAPLQAAYCGAKAAVGGFTDSLRAELIAEGSRINLSVVYLPRVNTPQPGWSRNRSGHEQLIPDPLYDPRLCADAVYSTVKDPQREVWVGRSTMMMAIGQAVAPSFADRKAAEMLRAQQGEPMQYRPGDVDKPSDGPALIDGPSSDRVTGFAREYITSRDVRVVKTALAGSLLLAGLLARPIVTALVRRLPR</sequence>
<dbReference type="PROSITE" id="PS00061">
    <property type="entry name" value="ADH_SHORT"/>
    <property type="match status" value="1"/>
</dbReference>
<organism evidence="6 7">
    <name type="scientific">Neorhizobium huautlense</name>
    <dbReference type="NCBI Taxonomy" id="67774"/>
    <lineage>
        <taxon>Bacteria</taxon>
        <taxon>Pseudomonadati</taxon>
        <taxon>Pseudomonadota</taxon>
        <taxon>Alphaproteobacteria</taxon>
        <taxon>Hyphomicrobiales</taxon>
        <taxon>Rhizobiaceae</taxon>
        <taxon>Rhizobium/Agrobacterium group</taxon>
        <taxon>Neorhizobium</taxon>
    </lineage>
</organism>
<dbReference type="PANTHER" id="PTHR44196">
    <property type="entry name" value="DEHYDROGENASE/REDUCTASE SDR FAMILY MEMBER 7B"/>
    <property type="match status" value="1"/>
</dbReference>
<dbReference type="EMBL" id="JAUSRF010000011">
    <property type="protein sequence ID" value="MDP9838724.1"/>
    <property type="molecule type" value="Genomic_DNA"/>
</dbReference>
<accession>A0ABT9PW60</accession>
<evidence type="ECO:0000256" key="4">
    <source>
        <dbReference type="SAM" id="MobiDB-lite"/>
    </source>
</evidence>
<evidence type="ECO:0000313" key="7">
    <source>
        <dbReference type="Proteomes" id="UP001241472"/>
    </source>
</evidence>
<keyword evidence="7" id="KW-1185">Reference proteome</keyword>
<dbReference type="PRINTS" id="PR00080">
    <property type="entry name" value="SDRFAMILY"/>
</dbReference>
<dbReference type="Proteomes" id="UP001241472">
    <property type="component" value="Unassembled WGS sequence"/>
</dbReference>
<evidence type="ECO:0000259" key="5">
    <source>
        <dbReference type="SMART" id="SM00822"/>
    </source>
</evidence>
<dbReference type="SMART" id="SM00822">
    <property type="entry name" value="PKS_KR"/>
    <property type="match status" value="1"/>
</dbReference>
<comment type="similarity">
    <text evidence="1 3">Belongs to the short-chain dehydrogenases/reductases (SDR) family.</text>
</comment>
<dbReference type="PANTHER" id="PTHR44196:SF1">
    <property type="entry name" value="DEHYDROGENASE_REDUCTASE SDR FAMILY MEMBER 7B"/>
    <property type="match status" value="1"/>
</dbReference>
<evidence type="ECO:0000256" key="3">
    <source>
        <dbReference type="RuleBase" id="RU000363"/>
    </source>
</evidence>
<dbReference type="SUPFAM" id="SSF51735">
    <property type="entry name" value="NAD(P)-binding Rossmann-fold domains"/>
    <property type="match status" value="1"/>
</dbReference>
<evidence type="ECO:0000256" key="2">
    <source>
        <dbReference type="ARBA" id="ARBA00023002"/>
    </source>
</evidence>